<dbReference type="GO" id="GO:0005886">
    <property type="term" value="C:plasma membrane"/>
    <property type="evidence" value="ECO:0007669"/>
    <property type="project" value="UniProtKB-SubCell"/>
</dbReference>
<proteinExistence type="inferred from homology"/>
<evidence type="ECO:0000256" key="3">
    <source>
        <dbReference type="ARBA" id="ARBA00022475"/>
    </source>
</evidence>
<evidence type="ECO:0000256" key="2">
    <source>
        <dbReference type="ARBA" id="ARBA00022448"/>
    </source>
</evidence>
<dbReference type="PROSITE" id="PS50928">
    <property type="entry name" value="ABC_TM1"/>
    <property type="match status" value="1"/>
</dbReference>
<keyword evidence="2 7" id="KW-0813">Transport</keyword>
<evidence type="ECO:0000256" key="5">
    <source>
        <dbReference type="ARBA" id="ARBA00022989"/>
    </source>
</evidence>
<keyword evidence="10" id="KW-1185">Reference proteome</keyword>
<protein>
    <submittedName>
        <fullName evidence="9">ABC transporter permease</fullName>
    </submittedName>
</protein>
<keyword evidence="4 7" id="KW-0812">Transmembrane</keyword>
<evidence type="ECO:0000256" key="4">
    <source>
        <dbReference type="ARBA" id="ARBA00022692"/>
    </source>
</evidence>
<dbReference type="CDD" id="cd06261">
    <property type="entry name" value="TM_PBP2"/>
    <property type="match status" value="1"/>
</dbReference>
<feature type="transmembrane region" description="Helical" evidence="7">
    <location>
        <begin position="145"/>
        <end position="164"/>
    </location>
</feature>
<feature type="transmembrane region" description="Helical" evidence="7">
    <location>
        <begin position="89"/>
        <end position="110"/>
    </location>
</feature>
<dbReference type="GO" id="GO:0010438">
    <property type="term" value="P:cellular response to sulfur starvation"/>
    <property type="evidence" value="ECO:0007669"/>
    <property type="project" value="TreeGrafter"/>
</dbReference>
<evidence type="ECO:0000313" key="10">
    <source>
        <dbReference type="Proteomes" id="UP000587462"/>
    </source>
</evidence>
<reference evidence="9 10" key="1">
    <citation type="submission" date="2020-04" db="EMBL/GenBank/DDBJ databases">
        <title>Draft Genome Sequence of Streptomyces morookaense DSM 40503, an 8-azaguanine-producing strain.</title>
        <authorList>
            <person name="Qi J."/>
            <person name="Gao J.-M."/>
        </authorList>
    </citation>
    <scope>NUCLEOTIDE SEQUENCE [LARGE SCALE GENOMIC DNA]</scope>
    <source>
        <strain evidence="9 10">DSM 40503</strain>
    </source>
</reference>
<keyword evidence="6 7" id="KW-0472">Membrane</keyword>
<dbReference type="RefSeq" id="WP_171081512.1">
    <property type="nucleotide sequence ID" value="NZ_BNBU01000006.1"/>
</dbReference>
<name>A0A7Y7B4N9_STRMO</name>
<dbReference type="SUPFAM" id="SSF161098">
    <property type="entry name" value="MetI-like"/>
    <property type="match status" value="1"/>
</dbReference>
<dbReference type="Pfam" id="PF00528">
    <property type="entry name" value="BPD_transp_1"/>
    <property type="match status" value="1"/>
</dbReference>
<feature type="transmembrane region" description="Helical" evidence="7">
    <location>
        <begin position="117"/>
        <end position="139"/>
    </location>
</feature>
<evidence type="ECO:0000256" key="7">
    <source>
        <dbReference type="RuleBase" id="RU363032"/>
    </source>
</evidence>
<dbReference type="AlphaFoldDB" id="A0A7Y7B4N9"/>
<evidence type="ECO:0000256" key="6">
    <source>
        <dbReference type="ARBA" id="ARBA00023136"/>
    </source>
</evidence>
<dbReference type="InterPro" id="IPR000515">
    <property type="entry name" value="MetI-like"/>
</dbReference>
<feature type="transmembrane region" description="Helical" evidence="7">
    <location>
        <begin position="208"/>
        <end position="230"/>
    </location>
</feature>
<dbReference type="InterPro" id="IPR035906">
    <property type="entry name" value="MetI-like_sf"/>
</dbReference>
<evidence type="ECO:0000256" key="1">
    <source>
        <dbReference type="ARBA" id="ARBA00004651"/>
    </source>
</evidence>
<dbReference type="GO" id="GO:0055085">
    <property type="term" value="P:transmembrane transport"/>
    <property type="evidence" value="ECO:0007669"/>
    <property type="project" value="InterPro"/>
</dbReference>
<feature type="domain" description="ABC transmembrane type-1" evidence="8">
    <location>
        <begin position="79"/>
        <end position="263"/>
    </location>
</feature>
<dbReference type="Proteomes" id="UP000587462">
    <property type="component" value="Unassembled WGS sequence"/>
</dbReference>
<feature type="transmembrane region" description="Helical" evidence="7">
    <location>
        <begin position="242"/>
        <end position="262"/>
    </location>
</feature>
<accession>A0A7Y7B4N9</accession>
<comment type="similarity">
    <text evidence="7">Belongs to the binding-protein-dependent transport system permease family.</text>
</comment>
<keyword evidence="5 7" id="KW-1133">Transmembrane helix</keyword>
<comment type="caution">
    <text evidence="9">The sequence shown here is derived from an EMBL/GenBank/DDBJ whole genome shotgun (WGS) entry which is preliminary data.</text>
</comment>
<comment type="subcellular location">
    <subcellularLocation>
        <location evidence="1 7">Cell membrane</location>
        <topology evidence="1 7">Multi-pass membrane protein</topology>
    </subcellularLocation>
</comment>
<feature type="transmembrane region" description="Helical" evidence="7">
    <location>
        <begin position="24"/>
        <end position="42"/>
    </location>
</feature>
<dbReference type="PANTHER" id="PTHR30151:SF25">
    <property type="entry name" value="TAURINE TRANSPORT SYSTEM PERMEASE PROTEIN TAUC"/>
    <property type="match status" value="1"/>
</dbReference>
<keyword evidence="3" id="KW-1003">Cell membrane</keyword>
<feature type="transmembrane region" description="Helical" evidence="7">
    <location>
        <begin position="185"/>
        <end position="202"/>
    </location>
</feature>
<dbReference type="PANTHER" id="PTHR30151">
    <property type="entry name" value="ALKANE SULFONATE ABC TRANSPORTER-RELATED, MEMBRANE SUBUNIT"/>
    <property type="match status" value="1"/>
</dbReference>
<sequence length="291" mass="30473">MSIRPQTGGEEAVHRAVRGARRDAARAAVLGLAVPLLLLSGWEAAARTGVVDALLFPPPSRIAAQLAAMTADGELGGHLAATLGRLLPGYVLGALAGALTGFAMGVSVTLRAALGPLFAALYCLPKIATLPLLLLVFGLGETPKVLAVAITVFFVTQINTLAGVRRIDTRVLETARSYGASGPRLLRFVLLPGAAPAILTGLRTAVGLAVVVVVAVEFVASDNGLGFLIWNSWTLFRPDRMYVGLVTVAVLGAVLSAALAVAERWLLPWQAARPPLFAPWRTLLRARTPRS</sequence>
<dbReference type="Gene3D" id="1.10.3720.10">
    <property type="entry name" value="MetI-like"/>
    <property type="match status" value="1"/>
</dbReference>
<evidence type="ECO:0000259" key="8">
    <source>
        <dbReference type="PROSITE" id="PS50928"/>
    </source>
</evidence>
<organism evidence="9 10">
    <name type="scientific">Streptomyces morookaense</name>
    <name type="common">Streptoverticillium morookaense</name>
    <dbReference type="NCBI Taxonomy" id="1970"/>
    <lineage>
        <taxon>Bacteria</taxon>
        <taxon>Bacillati</taxon>
        <taxon>Actinomycetota</taxon>
        <taxon>Actinomycetes</taxon>
        <taxon>Kitasatosporales</taxon>
        <taxon>Streptomycetaceae</taxon>
        <taxon>Streptomyces</taxon>
    </lineage>
</organism>
<dbReference type="EMBL" id="JABBXF010000030">
    <property type="protein sequence ID" value="NVK78937.1"/>
    <property type="molecule type" value="Genomic_DNA"/>
</dbReference>
<gene>
    <name evidence="9" type="ORF">HG542_14825</name>
</gene>
<evidence type="ECO:0000313" key="9">
    <source>
        <dbReference type="EMBL" id="NVK78937.1"/>
    </source>
</evidence>